<gene>
    <name evidence="1" type="ORF">VP01_2365g2</name>
</gene>
<dbReference type="Proteomes" id="UP000037035">
    <property type="component" value="Unassembled WGS sequence"/>
</dbReference>
<keyword evidence="2" id="KW-1185">Reference proteome</keyword>
<protein>
    <submittedName>
        <fullName evidence="1">Uncharacterized protein</fullName>
    </submittedName>
</protein>
<dbReference type="AlphaFoldDB" id="A0A0L6V7A9"/>
<accession>A0A0L6V7A9</accession>
<name>A0A0L6V7A9_9BASI</name>
<evidence type="ECO:0000313" key="2">
    <source>
        <dbReference type="Proteomes" id="UP000037035"/>
    </source>
</evidence>
<organism evidence="1 2">
    <name type="scientific">Puccinia sorghi</name>
    <dbReference type="NCBI Taxonomy" id="27349"/>
    <lineage>
        <taxon>Eukaryota</taxon>
        <taxon>Fungi</taxon>
        <taxon>Dikarya</taxon>
        <taxon>Basidiomycota</taxon>
        <taxon>Pucciniomycotina</taxon>
        <taxon>Pucciniomycetes</taxon>
        <taxon>Pucciniales</taxon>
        <taxon>Pucciniaceae</taxon>
        <taxon>Puccinia</taxon>
    </lineage>
</organism>
<evidence type="ECO:0000313" key="1">
    <source>
        <dbReference type="EMBL" id="KNZ56609.1"/>
    </source>
</evidence>
<dbReference type="VEuPathDB" id="FungiDB:VP01_2365g2"/>
<comment type="caution">
    <text evidence="1">The sequence shown here is derived from an EMBL/GenBank/DDBJ whole genome shotgun (WGS) entry which is preliminary data.</text>
</comment>
<sequence>MAFLFEEKKFRSSGASLSFQCPERMVLFETREKWCYAGRMERGIRRSGEWPLIYLVSIPVFLYCLNNVNSKSPLITQENPEIISQDKNCDFPWDICRETKRDYREDTKVKESSWKASTTMKYVIPRERVIVMYVNFINSQISTSISIVISDHWAQDRNAYCEASPSSTMDVVNSIMLHKTLLSCLLSREEQTRQFMPGEMLRRSIKHCIKRMRSQGIKLSSNSLFVTGHERRQARRPHTVVDWNEACRFSWKPNSSSILLSCLVTIFAYRRDVSPIQPGDHRACKIDLAGRRPWLRGLLARFFLLVLKTPEMSPPTVMQVLTCLEQLDHYLHNPFLTILLCKGLHIGCRLWGHHARAVLATLAAIPRVVATPNVRWPLVCKRYGLKCMGVPLALVTFWPRLVLNPGISLLFCLRNPKLCVFQLSAMKNTTCITNNTQNHGQPIPIGNGEGRDVESSFWNVAQVTECMREGYGGRVRVFLASAGHHLQRFCQSGKGMNEDTSAFLSHRDFLWPSKSISDTSHALLTSCSSS</sequence>
<proteinExistence type="predicted"/>
<dbReference type="EMBL" id="LAVV01007242">
    <property type="protein sequence ID" value="KNZ56609.1"/>
    <property type="molecule type" value="Genomic_DNA"/>
</dbReference>
<reference evidence="1 2" key="1">
    <citation type="submission" date="2015-08" db="EMBL/GenBank/DDBJ databases">
        <title>Next Generation Sequencing and Analysis of the Genome of Puccinia sorghi L Schw, the Causal Agent of Maize Common Rust.</title>
        <authorList>
            <person name="Rochi L."/>
            <person name="Burguener G."/>
            <person name="Darino M."/>
            <person name="Turjanski A."/>
            <person name="Kreff E."/>
            <person name="Dieguez M.J."/>
            <person name="Sacco F."/>
        </authorList>
    </citation>
    <scope>NUCLEOTIDE SEQUENCE [LARGE SCALE GENOMIC DNA]</scope>
    <source>
        <strain evidence="1 2">RO10H11247</strain>
    </source>
</reference>